<feature type="transmembrane region" description="Helical" evidence="1">
    <location>
        <begin position="204"/>
        <end position="225"/>
    </location>
</feature>
<comment type="caution">
    <text evidence="4">The sequence shown here is derived from an EMBL/GenBank/DDBJ whole genome shotgun (WGS) entry which is preliminary data.</text>
</comment>
<feature type="signal peptide" evidence="2">
    <location>
        <begin position="1"/>
        <end position="16"/>
    </location>
</feature>
<feature type="chain" id="PRO_5016976774" description="GOLD domain-containing protein" evidence="2">
    <location>
        <begin position="17"/>
        <end position="237"/>
    </location>
</feature>
<evidence type="ECO:0000256" key="1">
    <source>
        <dbReference type="SAM" id="Phobius"/>
    </source>
</evidence>
<dbReference type="Proteomes" id="UP000252519">
    <property type="component" value="Unassembled WGS sequence"/>
</dbReference>
<keyword evidence="1" id="KW-0812">Transmembrane</keyword>
<feature type="domain" description="GOLD" evidence="3">
    <location>
        <begin position="34"/>
        <end position="228"/>
    </location>
</feature>
<evidence type="ECO:0000256" key="2">
    <source>
        <dbReference type="SAM" id="SignalP"/>
    </source>
</evidence>
<sequence>MWVLLHVLSLVLDANALTMQSSIGGDSEISRTITMDLESRMTCLYEALEKGMVLDLVYTVPYDTASLSMRLTSPSGQFSDWANGEDEVTMSHNVTENGDYEICMSTPSPLTVTLSIFFRDPEKMEKAMDRYLEAHQIRGNLKVKKSFCSLYIFSLSLTTFPILQKVVSAMMMRFVKIYTSIRLYNKVSVRDEAMQQSNSFYIKTYVIIFCLTNIAVAFIQVVLYHRMFFVDPKRMRV</sequence>
<evidence type="ECO:0000313" key="4">
    <source>
        <dbReference type="EMBL" id="RCN36245.1"/>
    </source>
</evidence>
<reference evidence="4 5" key="1">
    <citation type="submission" date="2014-10" db="EMBL/GenBank/DDBJ databases">
        <title>Draft genome of the hookworm Ancylostoma caninum.</title>
        <authorList>
            <person name="Mitreva M."/>
        </authorList>
    </citation>
    <scope>NUCLEOTIDE SEQUENCE [LARGE SCALE GENOMIC DNA]</scope>
    <source>
        <strain evidence="4 5">Baltimore</strain>
    </source>
</reference>
<dbReference type="OrthoDB" id="5869585at2759"/>
<organism evidence="4 5">
    <name type="scientific">Ancylostoma caninum</name>
    <name type="common">Dog hookworm</name>
    <dbReference type="NCBI Taxonomy" id="29170"/>
    <lineage>
        <taxon>Eukaryota</taxon>
        <taxon>Metazoa</taxon>
        <taxon>Ecdysozoa</taxon>
        <taxon>Nematoda</taxon>
        <taxon>Chromadorea</taxon>
        <taxon>Rhabditida</taxon>
        <taxon>Rhabditina</taxon>
        <taxon>Rhabditomorpha</taxon>
        <taxon>Strongyloidea</taxon>
        <taxon>Ancylostomatidae</taxon>
        <taxon>Ancylostomatinae</taxon>
        <taxon>Ancylostoma</taxon>
    </lineage>
</organism>
<evidence type="ECO:0000259" key="3">
    <source>
        <dbReference type="Pfam" id="PF01105"/>
    </source>
</evidence>
<evidence type="ECO:0000313" key="5">
    <source>
        <dbReference type="Proteomes" id="UP000252519"/>
    </source>
</evidence>
<dbReference type="InterPro" id="IPR009038">
    <property type="entry name" value="GOLD_dom"/>
</dbReference>
<gene>
    <name evidence="4" type="ORF">ANCCAN_17883</name>
</gene>
<protein>
    <recommendedName>
        <fullName evidence="3">GOLD domain-containing protein</fullName>
    </recommendedName>
</protein>
<keyword evidence="1" id="KW-1133">Transmembrane helix</keyword>
<dbReference type="EMBL" id="JOJR01000574">
    <property type="protein sequence ID" value="RCN36245.1"/>
    <property type="molecule type" value="Genomic_DNA"/>
</dbReference>
<accession>A0A368FZS3</accession>
<proteinExistence type="predicted"/>
<name>A0A368FZS3_ANCCA</name>
<dbReference type="Pfam" id="PF01105">
    <property type="entry name" value="EMP24_GP25L"/>
    <property type="match status" value="1"/>
</dbReference>
<keyword evidence="1" id="KW-0472">Membrane</keyword>
<keyword evidence="5" id="KW-1185">Reference proteome</keyword>
<dbReference type="AlphaFoldDB" id="A0A368FZS3"/>
<keyword evidence="2" id="KW-0732">Signal</keyword>
<feature type="transmembrane region" description="Helical" evidence="1">
    <location>
        <begin position="150"/>
        <end position="172"/>
    </location>
</feature>